<proteinExistence type="predicted"/>
<sequence length="185" mass="20513">MSGEFNGCQAIMKSLDALAIYFHCGAQSSNLAAGDVSDCCPELREDLVAVRELGALSARSGKFKQIFREKEKLSKNIKILCPTRFICRWTATSASLDEQEAVISSLEEVMKEALAEQPARTGGIPLSVEWGNTRLLVELALRVFSVLDDMNTYLQGRSSTAEGMFQMVESAKRELRNLRSSRNVR</sequence>
<name>A0ACB7SB23_HYAAI</name>
<reference evidence="1" key="1">
    <citation type="submission" date="2020-05" db="EMBL/GenBank/DDBJ databases">
        <title>Large-scale comparative analyses of tick genomes elucidate their genetic diversity and vector capacities.</title>
        <authorList>
            <person name="Jia N."/>
            <person name="Wang J."/>
            <person name="Shi W."/>
            <person name="Du L."/>
            <person name="Sun Y."/>
            <person name="Zhan W."/>
            <person name="Jiang J."/>
            <person name="Wang Q."/>
            <person name="Zhang B."/>
            <person name="Ji P."/>
            <person name="Sakyi L.B."/>
            <person name="Cui X."/>
            <person name="Yuan T."/>
            <person name="Jiang B."/>
            <person name="Yang W."/>
            <person name="Lam T.T.-Y."/>
            <person name="Chang Q."/>
            <person name="Ding S."/>
            <person name="Wang X."/>
            <person name="Zhu J."/>
            <person name="Ruan X."/>
            <person name="Zhao L."/>
            <person name="Wei J."/>
            <person name="Que T."/>
            <person name="Du C."/>
            <person name="Cheng J."/>
            <person name="Dai P."/>
            <person name="Han X."/>
            <person name="Huang E."/>
            <person name="Gao Y."/>
            <person name="Liu J."/>
            <person name="Shao H."/>
            <person name="Ye R."/>
            <person name="Li L."/>
            <person name="Wei W."/>
            <person name="Wang X."/>
            <person name="Wang C."/>
            <person name="Yang T."/>
            <person name="Huo Q."/>
            <person name="Li W."/>
            <person name="Guo W."/>
            <person name="Chen H."/>
            <person name="Zhou L."/>
            <person name="Ni X."/>
            <person name="Tian J."/>
            <person name="Zhou Y."/>
            <person name="Sheng Y."/>
            <person name="Liu T."/>
            <person name="Pan Y."/>
            <person name="Xia L."/>
            <person name="Li J."/>
            <person name="Zhao F."/>
            <person name="Cao W."/>
        </authorList>
    </citation>
    <scope>NUCLEOTIDE SEQUENCE</scope>
    <source>
        <strain evidence="1">Hyas-2018</strain>
    </source>
</reference>
<gene>
    <name evidence="1" type="ORF">HPB50_001666</name>
</gene>
<dbReference type="EMBL" id="CM023484">
    <property type="protein sequence ID" value="KAH6931928.1"/>
    <property type="molecule type" value="Genomic_DNA"/>
</dbReference>
<evidence type="ECO:0000313" key="1">
    <source>
        <dbReference type="EMBL" id="KAH6931928.1"/>
    </source>
</evidence>
<organism evidence="1 2">
    <name type="scientific">Hyalomma asiaticum</name>
    <name type="common">Tick</name>
    <dbReference type="NCBI Taxonomy" id="266040"/>
    <lineage>
        <taxon>Eukaryota</taxon>
        <taxon>Metazoa</taxon>
        <taxon>Ecdysozoa</taxon>
        <taxon>Arthropoda</taxon>
        <taxon>Chelicerata</taxon>
        <taxon>Arachnida</taxon>
        <taxon>Acari</taxon>
        <taxon>Parasitiformes</taxon>
        <taxon>Ixodida</taxon>
        <taxon>Ixodoidea</taxon>
        <taxon>Ixodidae</taxon>
        <taxon>Hyalomminae</taxon>
        <taxon>Hyalomma</taxon>
    </lineage>
</organism>
<evidence type="ECO:0000313" key="2">
    <source>
        <dbReference type="Proteomes" id="UP000821845"/>
    </source>
</evidence>
<comment type="caution">
    <text evidence="1">The sequence shown here is derived from an EMBL/GenBank/DDBJ whole genome shotgun (WGS) entry which is preliminary data.</text>
</comment>
<keyword evidence="2" id="KW-1185">Reference proteome</keyword>
<dbReference type="Proteomes" id="UP000821845">
    <property type="component" value="Chromosome 4"/>
</dbReference>
<protein>
    <submittedName>
        <fullName evidence="1">Uncharacterized protein</fullName>
    </submittedName>
</protein>
<accession>A0ACB7SB23</accession>